<evidence type="ECO:0000313" key="2">
    <source>
        <dbReference type="Proteomes" id="UP000605568"/>
    </source>
</evidence>
<dbReference type="EMBL" id="BNAR01000003">
    <property type="protein sequence ID" value="GHH36402.1"/>
    <property type="molecule type" value="Genomic_DNA"/>
</dbReference>
<dbReference type="Proteomes" id="UP000605568">
    <property type="component" value="Unassembled WGS sequence"/>
</dbReference>
<organism evidence="1 2">
    <name type="scientific">Lentzea cavernae</name>
    <dbReference type="NCBI Taxonomy" id="2020703"/>
    <lineage>
        <taxon>Bacteria</taxon>
        <taxon>Bacillati</taxon>
        <taxon>Actinomycetota</taxon>
        <taxon>Actinomycetes</taxon>
        <taxon>Pseudonocardiales</taxon>
        <taxon>Pseudonocardiaceae</taxon>
        <taxon>Lentzea</taxon>
    </lineage>
</organism>
<keyword evidence="2" id="KW-1185">Reference proteome</keyword>
<reference evidence="2" key="1">
    <citation type="journal article" date="2019" name="Int. J. Syst. Evol. Microbiol.">
        <title>The Global Catalogue of Microorganisms (GCM) 10K type strain sequencing project: providing services to taxonomists for standard genome sequencing and annotation.</title>
        <authorList>
            <consortium name="The Broad Institute Genomics Platform"/>
            <consortium name="The Broad Institute Genome Sequencing Center for Infectious Disease"/>
            <person name="Wu L."/>
            <person name="Ma J."/>
        </authorList>
    </citation>
    <scope>NUCLEOTIDE SEQUENCE [LARGE SCALE GENOMIC DNA]</scope>
    <source>
        <strain evidence="2">CGMCC 4.7367</strain>
    </source>
</reference>
<comment type="caution">
    <text evidence="1">The sequence shown here is derived from an EMBL/GenBank/DDBJ whole genome shotgun (WGS) entry which is preliminary data.</text>
</comment>
<gene>
    <name evidence="1" type="ORF">GCM10017774_23170</name>
</gene>
<accession>A0ABQ3M9P7</accession>
<evidence type="ECO:0008006" key="3">
    <source>
        <dbReference type="Google" id="ProtNLM"/>
    </source>
</evidence>
<sequence>MAFKAASSMMDRLTAGPSTQQFSVNKDTVLKAGKVVHDQLELLEKAYRLNVPKLRIPGSDDKVSEDVVKAWNDRLVFHNDSYANRITLYLEKLQNLADQLKSSAEQYGYTEDEVKAVFSKSKE</sequence>
<protein>
    <recommendedName>
        <fullName evidence="3">PE domain-containing protein</fullName>
    </recommendedName>
</protein>
<evidence type="ECO:0000313" key="1">
    <source>
        <dbReference type="EMBL" id="GHH36402.1"/>
    </source>
</evidence>
<proteinExistence type="predicted"/>
<name>A0ABQ3M9P7_9PSEU</name>